<accession>A0A4Y2L558</accession>
<name>A0A4Y2L558_ARAVE</name>
<dbReference type="Proteomes" id="UP000499080">
    <property type="component" value="Unassembled WGS sequence"/>
</dbReference>
<organism evidence="1 2">
    <name type="scientific">Araneus ventricosus</name>
    <name type="common">Orbweaver spider</name>
    <name type="synonym">Epeira ventricosa</name>
    <dbReference type="NCBI Taxonomy" id="182803"/>
    <lineage>
        <taxon>Eukaryota</taxon>
        <taxon>Metazoa</taxon>
        <taxon>Ecdysozoa</taxon>
        <taxon>Arthropoda</taxon>
        <taxon>Chelicerata</taxon>
        <taxon>Arachnida</taxon>
        <taxon>Araneae</taxon>
        <taxon>Araneomorphae</taxon>
        <taxon>Entelegynae</taxon>
        <taxon>Araneoidea</taxon>
        <taxon>Araneidae</taxon>
        <taxon>Araneus</taxon>
    </lineage>
</organism>
<gene>
    <name evidence="1" type="ORF">AVEN_109851_1</name>
</gene>
<dbReference type="EMBL" id="BGPR01005390">
    <property type="protein sequence ID" value="GBN09748.1"/>
    <property type="molecule type" value="Genomic_DNA"/>
</dbReference>
<evidence type="ECO:0000313" key="1">
    <source>
        <dbReference type="EMBL" id="GBN09748.1"/>
    </source>
</evidence>
<keyword evidence="2" id="KW-1185">Reference proteome</keyword>
<proteinExistence type="predicted"/>
<evidence type="ECO:0000313" key="2">
    <source>
        <dbReference type="Proteomes" id="UP000499080"/>
    </source>
</evidence>
<protein>
    <submittedName>
        <fullName evidence="1">Uncharacterized protein</fullName>
    </submittedName>
</protein>
<sequence>MVNSYLKYSENENQNMKTSLGFTFCHTCSKSLWNVLLKRLPQMLKEICRDRSKKRSKTAISSLQLKSKFYSERTIS</sequence>
<reference evidence="1 2" key="1">
    <citation type="journal article" date="2019" name="Sci. Rep.">
        <title>Orb-weaving spider Araneus ventricosus genome elucidates the spidroin gene catalogue.</title>
        <authorList>
            <person name="Kono N."/>
            <person name="Nakamura H."/>
            <person name="Ohtoshi R."/>
            <person name="Moran D.A.P."/>
            <person name="Shinohara A."/>
            <person name="Yoshida Y."/>
            <person name="Fujiwara M."/>
            <person name="Mori M."/>
            <person name="Tomita M."/>
            <person name="Arakawa K."/>
        </authorList>
    </citation>
    <scope>NUCLEOTIDE SEQUENCE [LARGE SCALE GENOMIC DNA]</scope>
</reference>
<comment type="caution">
    <text evidence="1">The sequence shown here is derived from an EMBL/GenBank/DDBJ whole genome shotgun (WGS) entry which is preliminary data.</text>
</comment>
<dbReference type="AlphaFoldDB" id="A0A4Y2L558"/>